<protein>
    <submittedName>
        <fullName evidence="1">Uncharacterized protein</fullName>
    </submittedName>
</protein>
<reference evidence="2" key="1">
    <citation type="submission" date="2023-01" db="EMBL/GenBank/DDBJ databases">
        <title>Key to firefly adult light organ development and bioluminescence: homeobox transcription factors regulate luciferase expression and transportation to peroxisome.</title>
        <authorList>
            <person name="Fu X."/>
        </authorList>
    </citation>
    <scope>NUCLEOTIDE SEQUENCE [LARGE SCALE GENOMIC DNA]</scope>
</reference>
<organism evidence="1 2">
    <name type="scientific">Aquatica leii</name>
    <dbReference type="NCBI Taxonomy" id="1421715"/>
    <lineage>
        <taxon>Eukaryota</taxon>
        <taxon>Metazoa</taxon>
        <taxon>Ecdysozoa</taxon>
        <taxon>Arthropoda</taxon>
        <taxon>Hexapoda</taxon>
        <taxon>Insecta</taxon>
        <taxon>Pterygota</taxon>
        <taxon>Neoptera</taxon>
        <taxon>Endopterygota</taxon>
        <taxon>Coleoptera</taxon>
        <taxon>Polyphaga</taxon>
        <taxon>Elateriformia</taxon>
        <taxon>Elateroidea</taxon>
        <taxon>Lampyridae</taxon>
        <taxon>Luciolinae</taxon>
        <taxon>Aquatica</taxon>
    </lineage>
</organism>
<gene>
    <name evidence="1" type="ORF">RN001_013158</name>
</gene>
<proteinExistence type="predicted"/>
<comment type="caution">
    <text evidence="1">The sequence shown here is derived from an EMBL/GenBank/DDBJ whole genome shotgun (WGS) entry which is preliminary data.</text>
</comment>
<accession>A0AAN7QCW8</accession>
<keyword evidence="2" id="KW-1185">Reference proteome</keyword>
<sequence>MKLFSDENLFKCSALLAIRKNNNLGTVLSTQQNNFQLYHSKCYRRFTALPPKYRKSTSASSSSTLPYEKNYFLGNRKIYFLRISLKTEILVCVSFAGKRFKGREEKLLIFTKNGWDSIETLAIESNDSDMVEKLQNLQSDQYHFFHKNCKNHYITSRESILRKGKEKSEWNFTRDIRAEAYDVVEEAVFFLKLLNDMFIEHLKKNQQDVSNYSVKPHHLKRDYYKNLQKIIIISFKGQSLVKPFKGIIIY</sequence>
<name>A0AAN7QCW8_9COLE</name>
<evidence type="ECO:0000313" key="1">
    <source>
        <dbReference type="EMBL" id="KAK4873798.1"/>
    </source>
</evidence>
<dbReference type="EMBL" id="JARPUR010000006">
    <property type="protein sequence ID" value="KAK4873798.1"/>
    <property type="molecule type" value="Genomic_DNA"/>
</dbReference>
<dbReference type="Proteomes" id="UP001353858">
    <property type="component" value="Unassembled WGS sequence"/>
</dbReference>
<evidence type="ECO:0000313" key="2">
    <source>
        <dbReference type="Proteomes" id="UP001353858"/>
    </source>
</evidence>
<dbReference type="AlphaFoldDB" id="A0AAN7QCW8"/>